<keyword evidence="3" id="KW-1185">Reference proteome</keyword>
<accession>A0A8S4RTG0</accession>
<evidence type="ECO:0000256" key="1">
    <source>
        <dbReference type="SAM" id="MobiDB-lite"/>
    </source>
</evidence>
<dbReference type="EMBL" id="CAKXAJ010025461">
    <property type="protein sequence ID" value="CAH2239797.1"/>
    <property type="molecule type" value="Genomic_DNA"/>
</dbReference>
<evidence type="ECO:0000313" key="2">
    <source>
        <dbReference type="EMBL" id="CAH2239797.1"/>
    </source>
</evidence>
<comment type="caution">
    <text evidence="2">The sequence shown here is derived from an EMBL/GenBank/DDBJ whole genome shotgun (WGS) entry which is preliminary data.</text>
</comment>
<dbReference type="Proteomes" id="UP000838756">
    <property type="component" value="Unassembled WGS sequence"/>
</dbReference>
<evidence type="ECO:0000313" key="3">
    <source>
        <dbReference type="Proteomes" id="UP000838756"/>
    </source>
</evidence>
<sequence length="96" mass="10303">MCKYSAIGLTPGVYDNKLKSQAELVTTALGTGTTLSNSNHHSAATKKPIPGRNDSERNLADDRAGEIKIQISQRVAFGGDGCVNFVPNYVYDTSRV</sequence>
<gene>
    <name evidence="2" type="primary">jg20731</name>
    <name evidence="2" type="ORF">PAEG_LOCUS16451</name>
</gene>
<feature type="region of interest" description="Disordered" evidence="1">
    <location>
        <begin position="31"/>
        <end position="58"/>
    </location>
</feature>
<name>A0A8S4RTG0_9NEOP</name>
<reference evidence="2" key="1">
    <citation type="submission" date="2022-03" db="EMBL/GenBank/DDBJ databases">
        <authorList>
            <person name="Lindestad O."/>
        </authorList>
    </citation>
    <scope>NUCLEOTIDE SEQUENCE</scope>
</reference>
<proteinExistence type="predicted"/>
<dbReference type="AlphaFoldDB" id="A0A8S4RTG0"/>
<protein>
    <submittedName>
        <fullName evidence="2">Jg20731 protein</fullName>
    </submittedName>
</protein>
<organism evidence="2 3">
    <name type="scientific">Pararge aegeria aegeria</name>
    <dbReference type="NCBI Taxonomy" id="348720"/>
    <lineage>
        <taxon>Eukaryota</taxon>
        <taxon>Metazoa</taxon>
        <taxon>Ecdysozoa</taxon>
        <taxon>Arthropoda</taxon>
        <taxon>Hexapoda</taxon>
        <taxon>Insecta</taxon>
        <taxon>Pterygota</taxon>
        <taxon>Neoptera</taxon>
        <taxon>Endopterygota</taxon>
        <taxon>Lepidoptera</taxon>
        <taxon>Glossata</taxon>
        <taxon>Ditrysia</taxon>
        <taxon>Papilionoidea</taxon>
        <taxon>Nymphalidae</taxon>
        <taxon>Satyrinae</taxon>
        <taxon>Satyrini</taxon>
        <taxon>Parargina</taxon>
        <taxon>Pararge</taxon>
    </lineage>
</organism>